<gene>
    <name evidence="1" type="ORF">EHO60_03245</name>
</gene>
<dbReference type="RefSeq" id="WP_135766748.1">
    <property type="nucleotide sequence ID" value="NZ_RQET01000003.1"/>
</dbReference>
<protein>
    <submittedName>
        <fullName evidence="1">Lipoprotein</fullName>
    </submittedName>
</protein>
<reference evidence="1" key="1">
    <citation type="journal article" date="2019" name="PLoS Negl. Trop. Dis.">
        <title>Revisiting the worldwide diversity of Leptospira species in the environment.</title>
        <authorList>
            <person name="Vincent A.T."/>
            <person name="Schiettekatte O."/>
            <person name="Bourhy P."/>
            <person name="Veyrier F.J."/>
            <person name="Picardeau M."/>
        </authorList>
    </citation>
    <scope>NUCLEOTIDE SEQUENCE [LARGE SCALE GENOMIC DNA]</scope>
    <source>
        <strain evidence="1">SSW15</strain>
    </source>
</reference>
<dbReference type="NCBIfam" id="NF033169">
    <property type="entry name" value="lipo_LIC10494"/>
    <property type="match status" value="1"/>
</dbReference>
<accession>A0A4R9GKF0</accession>
<sequence length="218" mass="24510">MRISLSFLIFFWSVSCASLNLNYFNSGTVRIASKPEAVKSTYLLGFIENRDSHFDPFSTRNLASMLRFSLLNSGYGILNLEDYVRSTEDPNAAKSKLLEQSSNEPSKVLLGATLPAGGQDLSSRILKESEIKAIGASANFDYLIQGAIAMSDNRRMLDKTESGMIFLEIFDKSGKIVRSINYTIEGKTLSEAELLHSVCSRIIDRLDNKEEKRPWWKF</sequence>
<dbReference type="EMBL" id="RQET01000003">
    <property type="protein sequence ID" value="TGK12903.1"/>
    <property type="molecule type" value="Genomic_DNA"/>
</dbReference>
<evidence type="ECO:0000313" key="1">
    <source>
        <dbReference type="EMBL" id="TGK12903.1"/>
    </source>
</evidence>
<comment type="caution">
    <text evidence="1">The sequence shown here is derived from an EMBL/GenBank/DDBJ whole genome shotgun (WGS) entry which is preliminary data.</text>
</comment>
<name>A0A4R9GKF0_9LEPT</name>
<dbReference type="AlphaFoldDB" id="A0A4R9GKF0"/>
<evidence type="ECO:0000313" key="2">
    <source>
        <dbReference type="Proteomes" id="UP000298458"/>
    </source>
</evidence>
<organism evidence="1 2">
    <name type="scientific">Leptospira fletcheri</name>
    <dbReference type="NCBI Taxonomy" id="2484981"/>
    <lineage>
        <taxon>Bacteria</taxon>
        <taxon>Pseudomonadati</taxon>
        <taxon>Spirochaetota</taxon>
        <taxon>Spirochaetia</taxon>
        <taxon>Leptospirales</taxon>
        <taxon>Leptospiraceae</taxon>
        <taxon>Leptospira</taxon>
    </lineage>
</organism>
<proteinExistence type="predicted"/>
<dbReference type="PROSITE" id="PS51257">
    <property type="entry name" value="PROKAR_LIPOPROTEIN"/>
    <property type="match status" value="1"/>
</dbReference>
<dbReference type="OrthoDB" id="345802at2"/>
<keyword evidence="2" id="KW-1185">Reference proteome</keyword>
<dbReference type="Proteomes" id="UP000298458">
    <property type="component" value="Unassembled WGS sequence"/>
</dbReference>
<keyword evidence="1" id="KW-0449">Lipoprotein</keyword>